<dbReference type="CDD" id="cd01284">
    <property type="entry name" value="Riboflavin_deaminase-reductase"/>
    <property type="match status" value="1"/>
</dbReference>
<dbReference type="UniPathway" id="UPA00275">
    <property type="reaction ID" value="UER00401"/>
</dbReference>
<dbReference type="SUPFAM" id="SSF53597">
    <property type="entry name" value="Dihydrofolate reductase-like"/>
    <property type="match status" value="1"/>
</dbReference>
<evidence type="ECO:0000256" key="2">
    <source>
        <dbReference type="ARBA" id="ARBA00004882"/>
    </source>
</evidence>
<name>A0A401JF89_9PROT</name>
<feature type="domain" description="CMP/dCMP-type deaminase" evidence="17">
    <location>
        <begin position="4"/>
        <end position="125"/>
    </location>
</feature>
<evidence type="ECO:0000256" key="4">
    <source>
        <dbReference type="ARBA" id="ARBA00005259"/>
    </source>
</evidence>
<dbReference type="PROSITE" id="PS00903">
    <property type="entry name" value="CYT_DCMP_DEAMINASES_1"/>
    <property type="match status" value="1"/>
</dbReference>
<comment type="caution">
    <text evidence="18">The sequence shown here is derived from an EMBL/GenBank/DDBJ whole genome shotgun (WGS) entry which is preliminary data.</text>
</comment>
<comment type="similarity">
    <text evidence="5 13">In the C-terminal section; belongs to the HTP reductase family.</text>
</comment>
<feature type="binding site" evidence="15">
    <location>
        <begin position="295"/>
        <end position="301"/>
    </location>
    <ligand>
        <name>NADP(+)</name>
        <dbReference type="ChEBI" id="CHEBI:58349"/>
    </ligand>
</feature>
<feature type="binding site" evidence="16">
    <location>
        <position position="78"/>
    </location>
    <ligand>
        <name>Zn(2+)</name>
        <dbReference type="ChEBI" id="CHEBI:29105"/>
        <note>catalytic</note>
    </ligand>
</feature>
<feature type="binding site" evidence="15">
    <location>
        <position position="203"/>
    </location>
    <ligand>
        <name>substrate</name>
    </ligand>
</feature>
<feature type="binding site" evidence="15">
    <location>
        <position position="171"/>
    </location>
    <ligand>
        <name>substrate</name>
    </ligand>
</feature>
<evidence type="ECO:0000256" key="3">
    <source>
        <dbReference type="ARBA" id="ARBA00004910"/>
    </source>
</evidence>
<dbReference type="FunFam" id="3.40.140.10:FF:000025">
    <property type="entry name" value="Riboflavin biosynthesis protein RibD"/>
    <property type="match status" value="1"/>
</dbReference>
<dbReference type="PANTHER" id="PTHR38011:SF7">
    <property type="entry name" value="2,5-DIAMINO-6-RIBOSYLAMINO-4(3H)-PYRIMIDINONE 5'-PHOSPHATE REDUCTASE"/>
    <property type="match status" value="1"/>
</dbReference>
<evidence type="ECO:0000256" key="12">
    <source>
        <dbReference type="ARBA" id="ARBA00023268"/>
    </source>
</evidence>
<evidence type="ECO:0000256" key="13">
    <source>
        <dbReference type="PIRNR" id="PIRNR006769"/>
    </source>
</evidence>
<dbReference type="GO" id="GO:0008270">
    <property type="term" value="F:zinc ion binding"/>
    <property type="evidence" value="ECO:0007669"/>
    <property type="project" value="InterPro"/>
</dbReference>
<keyword evidence="7 13" id="KW-0479">Metal-binding</keyword>
<dbReference type="NCBIfam" id="TIGR00326">
    <property type="entry name" value="eubact_ribD"/>
    <property type="match status" value="1"/>
</dbReference>
<dbReference type="InterPro" id="IPR024072">
    <property type="entry name" value="DHFR-like_dom_sf"/>
</dbReference>
<feature type="binding site" evidence="15">
    <location>
        <position position="225"/>
    </location>
    <ligand>
        <name>NADP(+)</name>
        <dbReference type="ChEBI" id="CHEBI:58349"/>
    </ligand>
</feature>
<comment type="catalytic activity">
    <reaction evidence="13">
        <text>2,5-diamino-6-hydroxy-4-(5-phosphoribosylamino)-pyrimidine + H2O + H(+) = 5-amino-6-(5-phospho-D-ribosylamino)uracil + NH4(+)</text>
        <dbReference type="Rhea" id="RHEA:21868"/>
        <dbReference type="ChEBI" id="CHEBI:15377"/>
        <dbReference type="ChEBI" id="CHEBI:15378"/>
        <dbReference type="ChEBI" id="CHEBI:28938"/>
        <dbReference type="ChEBI" id="CHEBI:58453"/>
        <dbReference type="ChEBI" id="CHEBI:58614"/>
        <dbReference type="EC" id="3.5.4.26"/>
    </reaction>
</comment>
<comment type="function">
    <text evidence="1 13">Converts 2,5-diamino-6-(ribosylamino)-4(3h)-pyrimidinone 5'-phosphate into 5-amino-6-(ribosylamino)-2,4(1h,3h)-pyrimidinedione 5'-phosphate.</text>
</comment>
<evidence type="ECO:0000256" key="8">
    <source>
        <dbReference type="ARBA" id="ARBA00022801"/>
    </source>
</evidence>
<keyword evidence="10 13" id="KW-0521">NADP</keyword>
<dbReference type="GO" id="GO:0009231">
    <property type="term" value="P:riboflavin biosynthetic process"/>
    <property type="evidence" value="ECO:0007669"/>
    <property type="project" value="UniProtKB-UniPathway"/>
</dbReference>
<dbReference type="EMBL" id="BGOW01000017">
    <property type="protein sequence ID" value="GBL46290.1"/>
    <property type="molecule type" value="Genomic_DNA"/>
</dbReference>
<dbReference type="SUPFAM" id="SSF53927">
    <property type="entry name" value="Cytidine deaminase-like"/>
    <property type="match status" value="1"/>
</dbReference>
<dbReference type="Pfam" id="PF01872">
    <property type="entry name" value="RibD_C"/>
    <property type="match status" value="1"/>
</dbReference>
<proteinExistence type="inferred from homology"/>
<dbReference type="GO" id="GO:0008703">
    <property type="term" value="F:5-amino-6-(5-phosphoribosylamino)uracil reductase activity"/>
    <property type="evidence" value="ECO:0007669"/>
    <property type="project" value="UniProtKB-EC"/>
</dbReference>
<keyword evidence="11 13" id="KW-0560">Oxidoreductase</keyword>
<feature type="binding site" evidence="15">
    <location>
        <position position="187"/>
    </location>
    <ligand>
        <name>substrate</name>
    </ligand>
</feature>
<keyword evidence="19" id="KW-1185">Reference proteome</keyword>
<feature type="binding site" evidence="15">
    <location>
        <position position="199"/>
    </location>
    <ligand>
        <name>NADP(+)</name>
        <dbReference type="ChEBI" id="CHEBI:58349"/>
    </ligand>
</feature>
<dbReference type="NCBIfam" id="TIGR00227">
    <property type="entry name" value="ribD_Cterm"/>
    <property type="match status" value="1"/>
</dbReference>
<evidence type="ECO:0000313" key="19">
    <source>
        <dbReference type="Proteomes" id="UP000286806"/>
    </source>
</evidence>
<feature type="binding site" evidence="15">
    <location>
        <position position="293"/>
    </location>
    <ligand>
        <name>substrate</name>
    </ligand>
</feature>
<feature type="binding site" evidence="15">
    <location>
        <position position="173"/>
    </location>
    <ligand>
        <name>NADP(+)</name>
        <dbReference type="ChEBI" id="CHEBI:58349"/>
    </ligand>
</feature>
<dbReference type="PROSITE" id="PS51747">
    <property type="entry name" value="CYT_DCMP_DEAMINASES_2"/>
    <property type="match status" value="1"/>
</dbReference>
<dbReference type="Gene3D" id="3.40.430.10">
    <property type="entry name" value="Dihydrofolate Reductase, subunit A"/>
    <property type="match status" value="1"/>
</dbReference>
<feature type="binding site" evidence="16">
    <location>
        <position position="53"/>
    </location>
    <ligand>
        <name>Zn(2+)</name>
        <dbReference type="ChEBI" id="CHEBI:29105"/>
        <note>catalytic</note>
    </ligand>
</feature>
<evidence type="ECO:0000256" key="9">
    <source>
        <dbReference type="ARBA" id="ARBA00022833"/>
    </source>
</evidence>
<keyword evidence="12" id="KW-0511">Multifunctional enzyme</keyword>
<comment type="catalytic activity">
    <reaction evidence="13">
        <text>5-amino-6-(5-phospho-D-ribitylamino)uracil + NADP(+) = 5-amino-6-(5-phospho-D-ribosylamino)uracil + NADPH + H(+)</text>
        <dbReference type="Rhea" id="RHEA:17845"/>
        <dbReference type="ChEBI" id="CHEBI:15378"/>
        <dbReference type="ChEBI" id="CHEBI:57783"/>
        <dbReference type="ChEBI" id="CHEBI:58349"/>
        <dbReference type="ChEBI" id="CHEBI:58421"/>
        <dbReference type="ChEBI" id="CHEBI:58453"/>
        <dbReference type="EC" id="1.1.1.193"/>
    </reaction>
</comment>
<evidence type="ECO:0000256" key="14">
    <source>
        <dbReference type="PIRSR" id="PIRSR006769-1"/>
    </source>
</evidence>
<evidence type="ECO:0000256" key="5">
    <source>
        <dbReference type="ARBA" id="ARBA00007417"/>
    </source>
</evidence>
<dbReference type="EC" id="3.5.4.26" evidence="13"/>
<evidence type="ECO:0000256" key="10">
    <source>
        <dbReference type="ARBA" id="ARBA00022857"/>
    </source>
</evidence>
<evidence type="ECO:0000256" key="15">
    <source>
        <dbReference type="PIRSR" id="PIRSR006769-2"/>
    </source>
</evidence>
<comment type="pathway">
    <text evidence="2 13">Cofactor biosynthesis; riboflavin biosynthesis; 5-amino-6-(D-ribitylamino)uracil from GTP: step 2/4.</text>
</comment>
<comment type="similarity">
    <text evidence="4 13">In the N-terminal section; belongs to the cytidine and deoxycytidylate deaminase family.</text>
</comment>
<dbReference type="InterPro" id="IPR011549">
    <property type="entry name" value="RibD_C"/>
</dbReference>
<comment type="cofactor">
    <cofactor evidence="13 16">
        <name>Zn(2+)</name>
        <dbReference type="ChEBI" id="CHEBI:29105"/>
    </cofactor>
    <text evidence="13 16">Binds 1 zinc ion.</text>
</comment>
<dbReference type="PIRSF" id="PIRSF006769">
    <property type="entry name" value="RibD"/>
    <property type="match status" value="1"/>
</dbReference>
<evidence type="ECO:0000256" key="16">
    <source>
        <dbReference type="PIRSR" id="PIRSR006769-3"/>
    </source>
</evidence>
<dbReference type="InterPro" id="IPR002734">
    <property type="entry name" value="RibDG_C"/>
</dbReference>
<keyword evidence="6 13" id="KW-0686">Riboflavin biosynthesis</keyword>
<dbReference type="InterPro" id="IPR016193">
    <property type="entry name" value="Cytidine_deaminase-like"/>
</dbReference>
<dbReference type="EC" id="1.1.1.193" evidence="13"/>
<feature type="active site" description="Proton donor" evidence="14">
    <location>
        <position position="55"/>
    </location>
</feature>
<dbReference type="PANTHER" id="PTHR38011">
    <property type="entry name" value="DIHYDROFOLATE REDUCTASE FAMILY PROTEIN (AFU_ORTHOLOGUE AFUA_8G06820)"/>
    <property type="match status" value="1"/>
</dbReference>
<dbReference type="InterPro" id="IPR016192">
    <property type="entry name" value="APOBEC/CMP_deaminase_Zn-bd"/>
</dbReference>
<reference evidence="18 19" key="1">
    <citation type="journal article" date="2019" name="Front. Microbiol.">
        <title>Genomes of Neutrophilic Sulfur-Oxidizing Chemolithoautotrophs Representing 9 Proteobacterial Species From 8 Genera.</title>
        <authorList>
            <person name="Watanabe T."/>
            <person name="Kojima H."/>
            <person name="Umezawa K."/>
            <person name="Hori C."/>
            <person name="Takasuka T.E."/>
            <person name="Kato Y."/>
            <person name="Fukui M."/>
        </authorList>
    </citation>
    <scope>NUCLEOTIDE SEQUENCE [LARGE SCALE GENOMIC DNA]</scope>
    <source>
        <strain evidence="18 19">TTN</strain>
    </source>
</reference>
<evidence type="ECO:0000259" key="17">
    <source>
        <dbReference type="PROSITE" id="PS51747"/>
    </source>
</evidence>
<dbReference type="GO" id="GO:0050661">
    <property type="term" value="F:NADP binding"/>
    <property type="evidence" value="ECO:0007669"/>
    <property type="project" value="InterPro"/>
</dbReference>
<feature type="binding site" evidence="16">
    <location>
        <position position="87"/>
    </location>
    <ligand>
        <name>Zn(2+)</name>
        <dbReference type="ChEBI" id="CHEBI:29105"/>
        <note>catalytic</note>
    </ligand>
</feature>
<comment type="pathway">
    <text evidence="3 13">Cofactor biosynthesis; riboflavin biosynthesis; 5-amino-6-(D-ribitylamino)uracil from GTP: step 3/4.</text>
</comment>
<feature type="binding site" evidence="15">
    <location>
        <position position="157"/>
    </location>
    <ligand>
        <name>NADP(+)</name>
        <dbReference type="ChEBI" id="CHEBI:58349"/>
    </ligand>
</feature>
<dbReference type="GO" id="GO:0008835">
    <property type="term" value="F:diaminohydroxyphosphoribosylaminopyrimidine deaminase activity"/>
    <property type="evidence" value="ECO:0007669"/>
    <property type="project" value="UniProtKB-EC"/>
</dbReference>
<dbReference type="InterPro" id="IPR050765">
    <property type="entry name" value="Riboflavin_Biosynth_HTPR"/>
</dbReference>
<dbReference type="InterPro" id="IPR002125">
    <property type="entry name" value="CMP_dCMP_dom"/>
</dbReference>
<keyword evidence="8 13" id="KW-0378">Hydrolase</keyword>
<feature type="binding site" evidence="15">
    <location>
        <position position="210"/>
    </location>
    <ligand>
        <name>substrate</name>
    </ligand>
</feature>
<gene>
    <name evidence="18" type="ORF">SFMTTN_2103</name>
</gene>
<organism evidence="18 19">
    <name type="scientific">Sulfuriferula multivorans</name>
    <dbReference type="NCBI Taxonomy" id="1559896"/>
    <lineage>
        <taxon>Bacteria</taxon>
        <taxon>Pseudomonadati</taxon>
        <taxon>Pseudomonadota</taxon>
        <taxon>Betaproteobacteria</taxon>
        <taxon>Nitrosomonadales</taxon>
        <taxon>Sulfuricellaceae</taxon>
        <taxon>Sulfuriferula</taxon>
    </lineage>
</organism>
<dbReference type="AlphaFoldDB" id="A0A401JF89"/>
<accession>A0A401JF89</accession>
<sequence length="365" mass="38647">MFSQTDYIHMAHALQLAERGLYTTSPNPRVGCVIVKDGAMVGSGWHQQAGQPHAEIHALREAGDAARGATVYVTLEPCSHHGRTPPCAEALIAAGVARVVVAMQDPNPQVAGNGLALLQKAGIATACGLLEVQARELNAGFIKRMVMGHPWLRIKTASSLDGKTALSGGVSKWITGAPARHDVHRLRARSCAILTGIGTVLADDPALNVRDVETTRQPLKVIVDSRLQTPVTANILNGAPTLIACAEPDARRIAALEAAGAEIRCLPGDAGQVDLGALLSILAQRGINEVMTEAGATLNGALIAAGFVDEWVMYIAPLLLGDTARGLFALPEPAQMEERRKLVLRDMRLVGTDMRITAQFEVNEA</sequence>
<dbReference type="InterPro" id="IPR004794">
    <property type="entry name" value="Eubact_RibD"/>
</dbReference>
<evidence type="ECO:0000256" key="6">
    <source>
        <dbReference type="ARBA" id="ARBA00022619"/>
    </source>
</evidence>
<protein>
    <recommendedName>
        <fullName evidence="13">Riboflavin biosynthesis protein RibD</fullName>
    </recommendedName>
    <domain>
        <recommendedName>
            <fullName evidence="13">Diaminohydroxyphosphoribosylaminopyrimidine deaminase</fullName>
            <shortName evidence="13">DRAP deaminase</shortName>
            <ecNumber evidence="13">3.5.4.26</ecNumber>
        </recommendedName>
        <alternativeName>
            <fullName evidence="13">Riboflavin-specific deaminase</fullName>
        </alternativeName>
    </domain>
    <domain>
        <recommendedName>
            <fullName evidence="13">5-amino-6-(5-phosphoribosylamino)uracil reductase</fullName>
            <ecNumber evidence="13">1.1.1.193</ecNumber>
        </recommendedName>
        <alternativeName>
            <fullName evidence="13">HTP reductase</fullName>
        </alternativeName>
    </domain>
</protein>
<keyword evidence="9 13" id="KW-0862">Zinc</keyword>
<dbReference type="Proteomes" id="UP000286806">
    <property type="component" value="Unassembled WGS sequence"/>
</dbReference>
<evidence type="ECO:0000313" key="18">
    <source>
        <dbReference type="EMBL" id="GBL46290.1"/>
    </source>
</evidence>
<dbReference type="Pfam" id="PF00383">
    <property type="entry name" value="dCMP_cyt_deam_1"/>
    <property type="match status" value="1"/>
</dbReference>
<evidence type="ECO:0000256" key="7">
    <source>
        <dbReference type="ARBA" id="ARBA00022723"/>
    </source>
</evidence>
<evidence type="ECO:0000256" key="11">
    <source>
        <dbReference type="ARBA" id="ARBA00023002"/>
    </source>
</evidence>
<feature type="binding site" evidence="15">
    <location>
        <position position="207"/>
    </location>
    <ligand>
        <name>substrate</name>
    </ligand>
</feature>
<dbReference type="Gene3D" id="3.40.140.10">
    <property type="entry name" value="Cytidine Deaminase, domain 2"/>
    <property type="match status" value="1"/>
</dbReference>
<evidence type="ECO:0000256" key="1">
    <source>
        <dbReference type="ARBA" id="ARBA00002151"/>
    </source>
</evidence>